<keyword evidence="4" id="KW-1185">Reference proteome</keyword>
<gene>
    <name evidence="3" type="ordered locus">EbC_37440</name>
</gene>
<dbReference type="Proteomes" id="UP000008793">
    <property type="component" value="Chromosome"/>
</dbReference>
<dbReference type="Gene3D" id="2.40.50.100">
    <property type="match status" value="1"/>
</dbReference>
<reference evidence="3 4" key="1">
    <citation type="journal article" date="2010" name="BMC Genomics">
        <title>Genome comparison of the epiphytic bacteria Erwinia billingiae and E. tasmaniensis with the pear pathogen E. pyrifoliae.</title>
        <authorList>
            <person name="Kube M."/>
            <person name="Migdoll A.M."/>
            <person name="Gehring I."/>
            <person name="Heitmann K."/>
            <person name="Mayer Y."/>
            <person name="Kuhl H."/>
            <person name="Knaust F."/>
            <person name="Geider K."/>
            <person name="Reinhardt R."/>
        </authorList>
    </citation>
    <scope>NUCLEOTIDE SEQUENCE [LARGE SCALE GENOMIC DNA]</scope>
    <source>
        <strain evidence="3 4">Eb661</strain>
    </source>
</reference>
<organism evidence="4">
    <name type="scientific">Erwinia billingiae (strain Eb661)</name>
    <dbReference type="NCBI Taxonomy" id="634500"/>
    <lineage>
        <taxon>Bacteria</taxon>
        <taxon>Pseudomonadati</taxon>
        <taxon>Pseudomonadota</taxon>
        <taxon>Gammaproteobacteria</taxon>
        <taxon>Enterobacterales</taxon>
        <taxon>Erwiniaceae</taxon>
        <taxon>Erwinia</taxon>
    </lineage>
</organism>
<feature type="compositionally biased region" description="Low complexity" evidence="1">
    <location>
        <begin position="49"/>
        <end position="61"/>
    </location>
</feature>
<evidence type="ECO:0000259" key="2">
    <source>
        <dbReference type="Pfam" id="PF00364"/>
    </source>
</evidence>
<dbReference type="SUPFAM" id="SSF51230">
    <property type="entry name" value="Single hybrid motif"/>
    <property type="match status" value="1"/>
</dbReference>
<dbReference type="KEGG" id="ebi:EbC_37440"/>
<dbReference type="Pfam" id="PF00364">
    <property type="entry name" value="Biotin_lipoyl"/>
    <property type="match status" value="1"/>
</dbReference>
<dbReference type="STRING" id="634500.EbC_37440"/>
<evidence type="ECO:0000313" key="4">
    <source>
        <dbReference type="Proteomes" id="UP000008793"/>
    </source>
</evidence>
<evidence type="ECO:0000256" key="1">
    <source>
        <dbReference type="SAM" id="MobiDB-lite"/>
    </source>
</evidence>
<dbReference type="InterPro" id="IPR000089">
    <property type="entry name" value="Biotin_lipoyl"/>
</dbReference>
<accession>D8MWR8</accession>
<dbReference type="AlphaFoldDB" id="D8MWR8"/>
<dbReference type="EMBL" id="FP236843">
    <property type="protein sequence ID" value="CAX61275.1"/>
    <property type="molecule type" value="Genomic_DNA"/>
</dbReference>
<name>D8MWR8_ERWBE</name>
<dbReference type="eggNOG" id="COG0511">
    <property type="taxonomic scope" value="Bacteria"/>
</dbReference>
<feature type="region of interest" description="Disordered" evidence="1">
    <location>
        <begin position="40"/>
        <end position="63"/>
    </location>
</feature>
<sequence length="145" mass="15493">MEMENRTLALRDIRQIAHKMRASGLSSIELTDGHYRLRLKTSPRPVPQPSAAVPAPAATPQKNESLCAPMPGVVLLQHPLADRPYITPGALAEKDALLGLLKVGPVYLPLRSPVKGVVASVAIAQGECVEYGEPIFTLLPAEEAA</sequence>
<proteinExistence type="predicted"/>
<dbReference type="InterPro" id="IPR011053">
    <property type="entry name" value="Single_hybrid_motif"/>
</dbReference>
<evidence type="ECO:0000313" key="3">
    <source>
        <dbReference type="EMBL" id="CAX61275.1"/>
    </source>
</evidence>
<dbReference type="HOGENOM" id="CLU_016733_6_1_6"/>
<protein>
    <recommendedName>
        <fullName evidence="2">Lipoyl-binding domain-containing protein</fullName>
    </recommendedName>
</protein>
<feature type="domain" description="Lipoyl-binding" evidence="2">
    <location>
        <begin position="68"/>
        <end position="138"/>
    </location>
</feature>